<keyword evidence="1" id="KW-1133">Transmembrane helix</keyword>
<keyword evidence="1" id="KW-0812">Transmembrane</keyword>
<evidence type="ECO:0000256" key="1">
    <source>
        <dbReference type="SAM" id="Phobius"/>
    </source>
</evidence>
<comment type="caution">
    <text evidence="2">The sequence shown here is derived from an EMBL/GenBank/DDBJ whole genome shotgun (WGS) entry which is preliminary data.</text>
</comment>
<gene>
    <name evidence="2" type="ORF">BCF44_116131</name>
</gene>
<dbReference type="RefSeq" id="WP_147328795.1">
    <property type="nucleotide sequence ID" value="NZ_CP144375.1"/>
</dbReference>
<evidence type="ECO:0000313" key="2">
    <source>
        <dbReference type="EMBL" id="REH36262.1"/>
    </source>
</evidence>
<keyword evidence="1" id="KW-0472">Membrane</keyword>
<accession>A0A3E0H2R5</accession>
<protein>
    <submittedName>
        <fullName evidence="2">Uncharacterized protein</fullName>
    </submittedName>
</protein>
<organism evidence="2 3">
    <name type="scientific">Kutzneria buriramensis</name>
    <dbReference type="NCBI Taxonomy" id="1045776"/>
    <lineage>
        <taxon>Bacteria</taxon>
        <taxon>Bacillati</taxon>
        <taxon>Actinomycetota</taxon>
        <taxon>Actinomycetes</taxon>
        <taxon>Pseudonocardiales</taxon>
        <taxon>Pseudonocardiaceae</taxon>
        <taxon>Kutzneria</taxon>
    </lineage>
</organism>
<feature type="transmembrane region" description="Helical" evidence="1">
    <location>
        <begin position="97"/>
        <end position="117"/>
    </location>
</feature>
<name>A0A3E0H2R5_9PSEU</name>
<feature type="transmembrane region" description="Helical" evidence="1">
    <location>
        <begin position="145"/>
        <end position="165"/>
    </location>
</feature>
<feature type="transmembrane region" description="Helical" evidence="1">
    <location>
        <begin position="122"/>
        <end position="139"/>
    </location>
</feature>
<dbReference type="AlphaFoldDB" id="A0A3E0H2R5"/>
<dbReference type="EMBL" id="QUNO01000016">
    <property type="protein sequence ID" value="REH36262.1"/>
    <property type="molecule type" value="Genomic_DNA"/>
</dbReference>
<evidence type="ECO:0000313" key="3">
    <source>
        <dbReference type="Proteomes" id="UP000256269"/>
    </source>
</evidence>
<proteinExistence type="predicted"/>
<sequence>MPAVGAVLAVLGVLAAAVSLPRYRRVRRPVVHGTVIAASGTSLTLSLPTGERVLPASPADVEAWRRRLTYEDDVRIISVAEGPSGLMLADDLDRQLHWPRLGLAGGCCFAVIGLLALDPRALVAAAGVASAAVAILLVSRPPRSWAMIGAAAFLAVTAGLAVVALV</sequence>
<keyword evidence="3" id="KW-1185">Reference proteome</keyword>
<dbReference type="Proteomes" id="UP000256269">
    <property type="component" value="Unassembled WGS sequence"/>
</dbReference>
<reference evidence="2 3" key="1">
    <citation type="submission" date="2018-08" db="EMBL/GenBank/DDBJ databases">
        <title>Genomic Encyclopedia of Archaeal and Bacterial Type Strains, Phase II (KMG-II): from individual species to whole genera.</title>
        <authorList>
            <person name="Goeker M."/>
        </authorList>
    </citation>
    <scope>NUCLEOTIDE SEQUENCE [LARGE SCALE GENOMIC DNA]</scope>
    <source>
        <strain evidence="2 3">DSM 45791</strain>
    </source>
</reference>